<dbReference type="Gene3D" id="1.20.1600.10">
    <property type="entry name" value="Outer membrane efflux proteins (OEP)"/>
    <property type="match status" value="1"/>
</dbReference>
<comment type="similarity">
    <text evidence="2 9">Belongs to the outer membrane factor (OMF) (TC 1.B.17) family.</text>
</comment>
<keyword evidence="4 9" id="KW-0812">Transmembrane</keyword>
<feature type="chain" id="PRO_5044962863" evidence="9">
    <location>
        <begin position="26"/>
        <end position="488"/>
    </location>
</feature>
<evidence type="ECO:0000313" key="11">
    <source>
        <dbReference type="Proteomes" id="UP001228044"/>
    </source>
</evidence>
<reference evidence="10 11" key="1">
    <citation type="submission" date="2023-06" db="EMBL/GenBank/DDBJ databases">
        <title>Pelomonas sp. PFR6 16S ribosomal RNA gene Genome sequencing and assembly.</title>
        <authorList>
            <person name="Woo H."/>
        </authorList>
    </citation>
    <scope>NUCLEOTIDE SEQUENCE [LARGE SCALE GENOMIC DNA]</scope>
    <source>
        <strain evidence="10 11">PFR6</strain>
    </source>
</reference>
<keyword evidence="3 9" id="KW-1134">Transmembrane beta strand</keyword>
<dbReference type="Pfam" id="PF02321">
    <property type="entry name" value="OEP"/>
    <property type="match status" value="2"/>
</dbReference>
<evidence type="ECO:0000256" key="5">
    <source>
        <dbReference type="ARBA" id="ARBA00022729"/>
    </source>
</evidence>
<dbReference type="PANTHER" id="PTHR30203:SF20">
    <property type="entry name" value="MULTIDRUG RESISTANCE OUTER MEMBRANE PROTEIN MDTP-RELATED"/>
    <property type="match status" value="1"/>
</dbReference>
<comment type="caution">
    <text evidence="10">The sequence shown here is derived from an EMBL/GenBank/DDBJ whole genome shotgun (WGS) entry which is preliminary data.</text>
</comment>
<evidence type="ECO:0000256" key="7">
    <source>
        <dbReference type="ARBA" id="ARBA00023139"/>
    </source>
</evidence>
<dbReference type="PROSITE" id="PS51257">
    <property type="entry name" value="PROKAR_LIPOPROTEIN"/>
    <property type="match status" value="1"/>
</dbReference>
<accession>A0ABT8DQZ7</accession>
<name>A0ABT8DQZ7_9BURK</name>
<dbReference type="Proteomes" id="UP001228044">
    <property type="component" value="Unassembled WGS sequence"/>
</dbReference>
<gene>
    <name evidence="10" type="ORF">QWJ38_09960</name>
</gene>
<dbReference type="PANTHER" id="PTHR30203">
    <property type="entry name" value="OUTER MEMBRANE CATION EFFLUX PROTEIN"/>
    <property type="match status" value="1"/>
</dbReference>
<dbReference type="NCBIfam" id="TIGR01845">
    <property type="entry name" value="outer_NodT"/>
    <property type="match status" value="1"/>
</dbReference>
<dbReference type="Gene3D" id="2.20.200.10">
    <property type="entry name" value="Outer membrane efflux proteins (OEP)"/>
    <property type="match status" value="1"/>
</dbReference>
<evidence type="ECO:0000256" key="9">
    <source>
        <dbReference type="RuleBase" id="RU362097"/>
    </source>
</evidence>
<keyword evidence="8 9" id="KW-0449">Lipoprotein</keyword>
<evidence type="ECO:0000256" key="6">
    <source>
        <dbReference type="ARBA" id="ARBA00023136"/>
    </source>
</evidence>
<organism evidence="10 11">
    <name type="scientific">Roseateles violae</name>
    <dbReference type="NCBI Taxonomy" id="3058042"/>
    <lineage>
        <taxon>Bacteria</taxon>
        <taxon>Pseudomonadati</taxon>
        <taxon>Pseudomonadota</taxon>
        <taxon>Betaproteobacteria</taxon>
        <taxon>Burkholderiales</taxon>
        <taxon>Sphaerotilaceae</taxon>
        <taxon>Roseateles</taxon>
    </lineage>
</organism>
<keyword evidence="7 9" id="KW-0564">Palmitate</keyword>
<evidence type="ECO:0000313" key="10">
    <source>
        <dbReference type="EMBL" id="MDN3920602.1"/>
    </source>
</evidence>
<evidence type="ECO:0000256" key="2">
    <source>
        <dbReference type="ARBA" id="ARBA00007613"/>
    </source>
</evidence>
<dbReference type="InterPro" id="IPR003423">
    <property type="entry name" value="OMP_efflux"/>
</dbReference>
<comment type="subcellular location">
    <subcellularLocation>
        <location evidence="9">Cell membrane</location>
        <topology evidence="9">Lipid-anchor</topology>
    </subcellularLocation>
    <subcellularLocation>
        <location evidence="1">Membrane</location>
    </subcellularLocation>
</comment>
<sequence>MKNKQRIHAPAAVALAAAALLSACAPIPKLPEAPPALTAAKLGLKNPASPSLAGQQAQPDLRADWWFVFRDRQLNVLMGQALRESPSLATARARIARANASAEAAGAASKPVVGAGMDLTYQRFTEHGLYPPPIAGDQRATIDLRAVNVTYEWDFFGRHQAELAAAIGQEKAALADAAAARLMLSTQLTRSYLALARVLDQRQLLGEQLAERERALALVRERVAAGLDNEQELRGAEQPVPELRRQRLVLDEQAALLRHQLAALSVQPLEAIERLRPRLPDPLTLQGEQDGPGLDLLGRRPDVVAARWRAEAATQQVSATRALFYPNISLNGFVGLSSIGLDNLGKGGSLVWGLGPSLRLPLFDTGRLSAQLHGSAAELNGAVASYNATLLDAVRDARDQLVGVQSAARQQQEQQALLSNARSSADLARQRFEAGLGSRLALLNAHYGLLVQQRQALDLRAQTLDSQVGLMRALGGGWSESLPPAAQE</sequence>
<dbReference type="SUPFAM" id="SSF56954">
    <property type="entry name" value="Outer membrane efflux proteins (OEP)"/>
    <property type="match status" value="1"/>
</dbReference>
<evidence type="ECO:0000256" key="3">
    <source>
        <dbReference type="ARBA" id="ARBA00022452"/>
    </source>
</evidence>
<dbReference type="RefSeq" id="WP_290358893.1">
    <property type="nucleotide sequence ID" value="NZ_JAUHHC010000002.1"/>
</dbReference>
<evidence type="ECO:0000256" key="4">
    <source>
        <dbReference type="ARBA" id="ARBA00022692"/>
    </source>
</evidence>
<evidence type="ECO:0000256" key="1">
    <source>
        <dbReference type="ARBA" id="ARBA00004370"/>
    </source>
</evidence>
<dbReference type="InterPro" id="IPR010131">
    <property type="entry name" value="MdtP/NodT-like"/>
</dbReference>
<proteinExistence type="inferred from homology"/>
<keyword evidence="6 9" id="KW-0472">Membrane</keyword>
<feature type="signal peptide" evidence="9">
    <location>
        <begin position="1"/>
        <end position="25"/>
    </location>
</feature>
<protein>
    <submittedName>
        <fullName evidence="10">Efflux transporter outer membrane subunit</fullName>
    </submittedName>
</protein>
<evidence type="ECO:0000256" key="8">
    <source>
        <dbReference type="ARBA" id="ARBA00023288"/>
    </source>
</evidence>
<keyword evidence="11" id="KW-1185">Reference proteome</keyword>
<dbReference type="EMBL" id="JAUHHC010000002">
    <property type="protein sequence ID" value="MDN3920602.1"/>
    <property type="molecule type" value="Genomic_DNA"/>
</dbReference>
<keyword evidence="5 9" id="KW-0732">Signal</keyword>